<evidence type="ECO:0000313" key="10">
    <source>
        <dbReference type="EMBL" id="MBM2616268.1"/>
    </source>
</evidence>
<dbReference type="RefSeq" id="WP_203376169.1">
    <property type="nucleotide sequence ID" value="NZ_JAENHP010000003.1"/>
</dbReference>
<evidence type="ECO:0000256" key="2">
    <source>
        <dbReference type="ARBA" id="ARBA00022670"/>
    </source>
</evidence>
<evidence type="ECO:0000256" key="5">
    <source>
        <dbReference type="ARBA" id="ARBA00022833"/>
    </source>
</evidence>
<keyword evidence="3" id="KW-0479">Metal-binding</keyword>
<comment type="cofactor">
    <cofactor evidence="1">
        <name>Zn(2+)</name>
        <dbReference type="ChEBI" id="CHEBI:29105"/>
    </cofactor>
</comment>
<feature type="transmembrane region" description="Helical" evidence="8">
    <location>
        <begin position="295"/>
        <end position="316"/>
    </location>
</feature>
<feature type="transmembrane region" description="Helical" evidence="8">
    <location>
        <begin position="434"/>
        <end position="455"/>
    </location>
</feature>
<feature type="transmembrane region" description="Helical" evidence="8">
    <location>
        <begin position="336"/>
        <end position="355"/>
    </location>
</feature>
<feature type="transmembrane region" description="Helical" evidence="8">
    <location>
        <begin position="195"/>
        <end position="213"/>
    </location>
</feature>
<feature type="transmembrane region" description="Helical" evidence="8">
    <location>
        <begin position="462"/>
        <end position="482"/>
    </location>
</feature>
<evidence type="ECO:0000259" key="9">
    <source>
        <dbReference type="Pfam" id="PF01435"/>
    </source>
</evidence>
<evidence type="ECO:0000256" key="4">
    <source>
        <dbReference type="ARBA" id="ARBA00022801"/>
    </source>
</evidence>
<protein>
    <submittedName>
        <fullName evidence="10">M48 family metalloprotease</fullName>
    </submittedName>
</protein>
<feature type="transmembrane region" description="Helical" evidence="8">
    <location>
        <begin position="219"/>
        <end position="237"/>
    </location>
</feature>
<feature type="transmembrane region" description="Helical" evidence="8">
    <location>
        <begin position="533"/>
        <end position="551"/>
    </location>
</feature>
<evidence type="ECO:0000256" key="6">
    <source>
        <dbReference type="ARBA" id="ARBA00023049"/>
    </source>
</evidence>
<gene>
    <name evidence="10" type="ORF">JIG36_11940</name>
</gene>
<accession>A0ABS2AAA1</accession>
<feature type="transmembrane region" description="Helical" evidence="8">
    <location>
        <begin position="402"/>
        <end position="419"/>
    </location>
</feature>
<feature type="transmembrane region" description="Helical" evidence="8">
    <location>
        <begin position="590"/>
        <end position="609"/>
    </location>
</feature>
<evidence type="ECO:0000313" key="11">
    <source>
        <dbReference type="Proteomes" id="UP000632138"/>
    </source>
</evidence>
<reference evidence="10 11" key="1">
    <citation type="submission" date="2021-01" db="EMBL/GenBank/DDBJ databases">
        <title>Actinoplanes sp. nov. LDG1-06 isolated from lichen.</title>
        <authorList>
            <person name="Saeng-In P."/>
            <person name="Phongsopitanun W."/>
            <person name="Kanchanasin P."/>
            <person name="Yuki M."/>
            <person name="Kudo T."/>
            <person name="Ohkuma M."/>
            <person name="Tanasupawat S."/>
        </authorList>
    </citation>
    <scope>NUCLEOTIDE SEQUENCE [LARGE SCALE GENOMIC DNA]</scope>
    <source>
        <strain evidence="10 11">LDG1-06</strain>
    </source>
</reference>
<keyword evidence="6 10" id="KW-0482">Metalloprotease</keyword>
<keyword evidence="8" id="KW-0812">Transmembrane</keyword>
<dbReference type="EMBL" id="JAENHP010000003">
    <property type="protein sequence ID" value="MBM2616268.1"/>
    <property type="molecule type" value="Genomic_DNA"/>
</dbReference>
<keyword evidence="8" id="KW-1133">Transmembrane helix</keyword>
<feature type="region of interest" description="Disordered" evidence="7">
    <location>
        <begin position="682"/>
        <end position="705"/>
    </location>
</feature>
<evidence type="ECO:0000256" key="1">
    <source>
        <dbReference type="ARBA" id="ARBA00001947"/>
    </source>
</evidence>
<proteinExistence type="predicted"/>
<feature type="transmembrane region" description="Helical" evidence="8">
    <location>
        <begin position="566"/>
        <end position="583"/>
    </location>
</feature>
<evidence type="ECO:0000256" key="3">
    <source>
        <dbReference type="ARBA" id="ARBA00022723"/>
    </source>
</evidence>
<dbReference type="InterPro" id="IPR001915">
    <property type="entry name" value="Peptidase_M48"/>
</dbReference>
<organism evidence="10 11">
    <name type="scientific">Paractinoplanes ovalisporus</name>
    <dbReference type="NCBI Taxonomy" id="2810368"/>
    <lineage>
        <taxon>Bacteria</taxon>
        <taxon>Bacillati</taxon>
        <taxon>Actinomycetota</taxon>
        <taxon>Actinomycetes</taxon>
        <taxon>Micromonosporales</taxon>
        <taxon>Micromonosporaceae</taxon>
        <taxon>Paractinoplanes</taxon>
    </lineage>
</organism>
<sequence length="705" mass="73947">MTAAAVRRPPSATRGRYLLIMVLLLLGGALAGQLTHHLTVGLNWRDVTEACFRDAYSRWPAAEDALRRAPVINACRAGVEHRFALFAAGGALLMLAGAAFFAWLLPRVLLLRLGPRRPAPFEGWAAQLGVRRAPEVEFGPWGLREPFTVRAWGATRVVLPPGVRRLPAAHLDAVLRHETAHVAAGDVTLVWLTRGLLWALPLVMLVPPVLAGFDDGGFWLRYGLRAALLGAAAYLLARAVMRDRELEADRHAALAGSSDALIELLGAARGGRRHLLSMHPSPAERVAALREPGRLLGMPASVAAVAGALAVNIWSAGAGIGLSAFLGTPLEPYPQLVAGLFAGALLAATWGLAVWRRPPRAVTSGPGVGRRPPRAVTSGPVLGRRLPRAVTSGLGIGRRPPWAGATLGLLLGVAAGLLVNLDPRTLAGDWRIDWWAVLYVPVAVAGAAGCVLALATIRAPRWWPAGFVLGAAVFAGALWIGAGLAVQQPVAVAATDRPALVAVLWTAGFGSAWLTAAPIALLALAVFTFSRTALLGGLVVGLVAVVGRWLVPLPALDAYGEAQRDWWAAALAGFAVVVVMLVWRGASGLAAALVAAPAAALTVSAGVLLRYMTDWDEPLAAARVYLTRPLTMVAVLILAVGAAAGLLPSRPGRGPRSRPGRGPRRKDWFAWPRLRRYRLARAADETGRPGSGVIGEAGVPGPPPG</sequence>
<feature type="domain" description="Peptidase M48" evidence="9">
    <location>
        <begin position="169"/>
        <end position="291"/>
    </location>
</feature>
<dbReference type="Pfam" id="PF01435">
    <property type="entry name" value="Peptidase_M48"/>
    <property type="match status" value="1"/>
</dbReference>
<evidence type="ECO:0000256" key="8">
    <source>
        <dbReference type="SAM" id="Phobius"/>
    </source>
</evidence>
<keyword evidence="8" id="KW-0472">Membrane</keyword>
<feature type="transmembrane region" description="Helical" evidence="8">
    <location>
        <begin position="502"/>
        <end position="526"/>
    </location>
</feature>
<dbReference type="Proteomes" id="UP000632138">
    <property type="component" value="Unassembled WGS sequence"/>
</dbReference>
<comment type="caution">
    <text evidence="10">The sequence shown here is derived from an EMBL/GenBank/DDBJ whole genome shotgun (WGS) entry which is preliminary data.</text>
</comment>
<feature type="transmembrane region" description="Helical" evidence="8">
    <location>
        <begin position="83"/>
        <end position="105"/>
    </location>
</feature>
<keyword evidence="2" id="KW-0645">Protease</keyword>
<evidence type="ECO:0000256" key="7">
    <source>
        <dbReference type="SAM" id="MobiDB-lite"/>
    </source>
</evidence>
<name>A0ABS2AAA1_9ACTN</name>
<dbReference type="GO" id="GO:0008237">
    <property type="term" value="F:metallopeptidase activity"/>
    <property type="evidence" value="ECO:0007669"/>
    <property type="project" value="UniProtKB-KW"/>
</dbReference>
<keyword evidence="5" id="KW-0862">Zinc</keyword>
<feature type="transmembrane region" description="Helical" evidence="8">
    <location>
        <begin position="629"/>
        <end position="648"/>
    </location>
</feature>
<keyword evidence="4" id="KW-0378">Hydrolase</keyword>
<keyword evidence="11" id="KW-1185">Reference proteome</keyword>